<comment type="caution">
    <text evidence="1">The sequence shown here is derived from an EMBL/GenBank/DDBJ whole genome shotgun (WGS) entry which is preliminary data.</text>
</comment>
<keyword evidence="2" id="KW-1185">Reference proteome</keyword>
<evidence type="ECO:0000313" key="2">
    <source>
        <dbReference type="Proteomes" id="UP001199469"/>
    </source>
</evidence>
<accession>A0ABS8P6D9</accession>
<dbReference type="EMBL" id="JAJNDB010000001">
    <property type="protein sequence ID" value="MCD2193492.1"/>
    <property type="molecule type" value="Genomic_DNA"/>
</dbReference>
<reference evidence="1 2" key="1">
    <citation type="submission" date="2021-11" db="EMBL/GenBank/DDBJ databases">
        <title>Draft genome sequence of Actinomycetospora sp. SF1 isolated from the rhizosphere soil.</title>
        <authorList>
            <person name="Duangmal K."/>
            <person name="Chantavorakit T."/>
        </authorList>
    </citation>
    <scope>NUCLEOTIDE SEQUENCE [LARGE SCALE GENOMIC DNA]</scope>
    <source>
        <strain evidence="1 2">TBRC 5722</strain>
    </source>
</reference>
<dbReference type="RefSeq" id="WP_230731695.1">
    <property type="nucleotide sequence ID" value="NZ_JAJNDB010000001.1"/>
</dbReference>
<sequence length="262" mass="29285">MCLLCPTGLPNGEGLLCCYRCRDGLRDALDADNRGDFELTPPLAPSIPVLAELVTVHKTRGGDGGRRAPGFEGSVPINLHAAAMLDPRSTPTGKAWVGHDGRVHSESETPPQHPATVLAGWVRLIAEERFAELPLKQQKIARLKRASWHQLGSSVVELADYLYRHVDWCCAQPWLDEYASAIRELHSQLRTVTRVFTGEHRPAVIGRCNMITNPEAPLEEQEWCGEPLYTPRSGDTITCRRCGAYWRRRDWLVLGREMENAS</sequence>
<name>A0ABS8P6D9_9PSEU</name>
<proteinExistence type="predicted"/>
<protein>
    <submittedName>
        <fullName evidence="1">Uncharacterized protein</fullName>
    </submittedName>
</protein>
<gene>
    <name evidence="1" type="ORF">LQ327_08865</name>
</gene>
<organism evidence="1 2">
    <name type="scientific">Actinomycetospora endophytica</name>
    <dbReference type="NCBI Taxonomy" id="2291215"/>
    <lineage>
        <taxon>Bacteria</taxon>
        <taxon>Bacillati</taxon>
        <taxon>Actinomycetota</taxon>
        <taxon>Actinomycetes</taxon>
        <taxon>Pseudonocardiales</taxon>
        <taxon>Pseudonocardiaceae</taxon>
        <taxon>Actinomycetospora</taxon>
    </lineage>
</organism>
<evidence type="ECO:0000313" key="1">
    <source>
        <dbReference type="EMBL" id="MCD2193492.1"/>
    </source>
</evidence>
<dbReference type="Proteomes" id="UP001199469">
    <property type="component" value="Unassembled WGS sequence"/>
</dbReference>